<reference evidence="4" key="1">
    <citation type="submission" date="2014-07" db="EMBL/GenBank/DDBJ databases">
        <authorList>
            <person name="Martin A.A"/>
            <person name="De Silva N."/>
        </authorList>
    </citation>
    <scope>NUCLEOTIDE SEQUENCE</scope>
</reference>
<dbReference type="SUPFAM" id="SSF81837">
    <property type="entry name" value="BEACH domain"/>
    <property type="match status" value="1"/>
</dbReference>
<dbReference type="InterPro" id="IPR015943">
    <property type="entry name" value="WD40/YVTN_repeat-like_dom_sf"/>
</dbReference>
<dbReference type="InterPro" id="IPR036372">
    <property type="entry name" value="BEACH_dom_sf"/>
</dbReference>
<dbReference type="Pfam" id="PF14844">
    <property type="entry name" value="PH_BEACH"/>
    <property type="match status" value="1"/>
</dbReference>
<dbReference type="SMART" id="SM01026">
    <property type="entry name" value="Beach"/>
    <property type="match status" value="1"/>
</dbReference>
<dbReference type="PROSITE" id="PS50294">
    <property type="entry name" value="WD_REPEATS_REGION"/>
    <property type="match status" value="1"/>
</dbReference>
<dbReference type="InterPro" id="IPR001680">
    <property type="entry name" value="WD40_rpt"/>
</dbReference>
<evidence type="ECO:0000259" key="3">
    <source>
        <dbReference type="PROSITE" id="PS51783"/>
    </source>
</evidence>
<dbReference type="STRING" id="75913.A0A0K0FD20"/>
<evidence type="ECO:0000256" key="1">
    <source>
        <dbReference type="PROSITE-ProRule" id="PRU00221"/>
    </source>
</evidence>
<dbReference type="InterPro" id="IPR050865">
    <property type="entry name" value="BEACH_Domain"/>
</dbReference>
<protein>
    <submittedName>
        <fullName evidence="5">Mauve (inferred by orthology to a D. melanogaster protein)</fullName>
    </submittedName>
</protein>
<dbReference type="Gene3D" id="2.130.10.10">
    <property type="entry name" value="YVTN repeat-like/Quinoprotein amine dehydrogenase"/>
    <property type="match status" value="1"/>
</dbReference>
<keyword evidence="1" id="KW-0853">WD repeat</keyword>
<reference evidence="5" key="2">
    <citation type="submission" date="2015-08" db="UniProtKB">
        <authorList>
            <consortium name="WormBaseParasite"/>
        </authorList>
    </citation>
    <scope>IDENTIFICATION</scope>
</reference>
<evidence type="ECO:0000313" key="4">
    <source>
        <dbReference type="Proteomes" id="UP000035680"/>
    </source>
</evidence>
<dbReference type="SUPFAM" id="SSF50729">
    <property type="entry name" value="PH domain-like"/>
    <property type="match status" value="1"/>
</dbReference>
<dbReference type="PROSITE" id="PS50197">
    <property type="entry name" value="BEACH"/>
    <property type="match status" value="1"/>
</dbReference>
<dbReference type="PANTHER" id="PTHR13743:SF86">
    <property type="entry name" value="LYSOSOMAL-TRAFFICKING REGULATOR"/>
    <property type="match status" value="1"/>
</dbReference>
<dbReference type="PANTHER" id="PTHR13743">
    <property type="entry name" value="BEIGE/BEACH-RELATED"/>
    <property type="match status" value="1"/>
</dbReference>
<dbReference type="Gene3D" id="1.10.1540.10">
    <property type="entry name" value="BEACH domain"/>
    <property type="match status" value="1"/>
</dbReference>
<dbReference type="PROSITE" id="PS51783">
    <property type="entry name" value="PH_BEACH"/>
    <property type="match status" value="1"/>
</dbReference>
<dbReference type="InterPro" id="IPR000409">
    <property type="entry name" value="BEACH_dom"/>
</dbReference>
<dbReference type="CDD" id="cd06071">
    <property type="entry name" value="Beach"/>
    <property type="match status" value="1"/>
</dbReference>
<dbReference type="SUPFAM" id="SSF50978">
    <property type="entry name" value="WD40 repeat-like"/>
    <property type="match status" value="1"/>
</dbReference>
<dbReference type="Gene3D" id="2.30.29.30">
    <property type="entry name" value="Pleckstrin-homology domain (PH domain)/Phosphotyrosine-binding domain (PTB)"/>
    <property type="match status" value="1"/>
</dbReference>
<sequence length="3385" mass="391616">MISKGNKARFLLKLLKKFKCLKDNSYHESRYCVMVIISIFPLDKLDPTCCENVCKEFLDFLTEWSIENPADTFLVPYTIKLIRKDILKSERNLKNRTKYFLLNNKMSLDEEKEWINYVYSLKQPSMDILTSNEDSNDFFDEKPFAYFDDICLFFKLMTGQHPPSPPLLCFDTAFIVLKIIAKYCTQNYWSEATLAICEKFKFQNGLLEDNLIQTKNWLACVLYATIIVKCNMMIDDNGRILHIDKEDIEKTKTKCFDYFLGNIDEIAKFTYFLKNKYFKIDEGYYDNNEVVKETLDIMKITVKKIVDIITITAYDRWITKKDFSKDRREHFFHAIKTIFINIFSAEELLECGRNILSRIKKFPLMHSHLNCPNNFHFKLFSLIYQAFFDSTINGKPSMYYCLLKQFRAAFCECITSSELYFVMGFEHLYYCSITTQDIWKALECGKKHLKNAVIYNSMNISYKFLNDRLLEDKEEPLFHVYKIFLRILSFDDSKEFILAIIATITNTLTTYHDNTSPKQLDDSVKILNNSLECLSKCKRKEKLQFIYSIVIGKKQNIASNLIEINELFLSHSLSAFLKELIIYEGDLSSLPITNSLPEDQKNIVITGKPLISNLLQYLNELIKCLRDNISDSLEKINYIISIFFEAGLFTKTSIHNQNIYKYLCEILTSLFNLINTLCEELFSKDNTINHPLVHQLSRSLSSCVIILLSKSGYENQKNTIFEDIEKKIHPSIKLYLVDSLINYLSSDSFEGCPNISDYHLLMSTDGNISDIDESTTTDYANDEISIDHEKTANRLSRLFANETCYDIFNFMIIIISKNLESLPKCSIIKIMSKISRIATEICYNLSTSFNVNPLDNILIKKNNFTLSFFLPKMESILLYIKDIDDEVDRNCIADILLPFMNLLSHQPQFFKFLFLHFFESKKYHKAFLKAFHKFTIKPNLEDPINPNYSLQFPVYTTDLDGINKEAFSVVLDPKYNINLETGISLTFKIKINNWEGKRKYKNTKVHIASISLTNDNKKNLVLQLCINVTLGNFYINLFFNEKLVQENKISLTRWKKDEWRSVSFQFVYLKDLDNHVKISKKLFCRFSVNCKIFNITYLESNLKNSEINIEEFDNKSFTINFGFMEFLEKNSIQYQLANIFSFKGLLQFENLFILNALTSNVKNFMRTSSNVPYPFYNFYPILNGTFLRNKKKYIKSIFKIIESPEPSLRLLQKKTVFIIDGECPRVYSVSTLNPTALKLANMYYNTNSTSSYGFNFQFLKNGDPVNNSNSSITFSTNLSYLLSLIELVDFPIIWNSQPRVVKHFSFINDLASICPTKTLIYLYARTVELNFDESMEEITNEERHVIKEFSQSIVLKMLINAVKNNVISLSEFDVAGGVFIPLRIFASKSAKVTKKDIFNVLSLAISDLVYIKGKDRAFGFNEKKSVIISSTAYSIVRDAQMLLYIFHSLHLWNLHGFGKLEALVLLVRIVSDCITEGKCIFAKSNKDEIVRNNLIRTILDTYSSVSNETLPEEEFWCDNNSMENSMINPINDPVPTSTSFIENSIYLFKELCTLDDNFPALFSLWRFLFMTHPATNFCFYNKELGHPSNSMADFQGGVDHILKNGGNNWIDFTDFNERVNLEFPLDETILSELLNDFVLKYSDDICRGNITSDMLEDICRCRELLLGVDNGFHAKQDNSKSFEDYKSFINKIIDPKICQNEVGEEDTSSETPKWMTKLRSLIIEFLASSFVICSDNVMIQIYDAIHWYSILVLNSRQTDPDIQTNIFHLLSKFIFRLPEDLKMEFIKQGGFYIIGSQINNLTVINMTIINSLFSLMCLECVDVSQGLDETHIKNIPPNNMTFASFPALFALLEKTSEIGSENDFIRLIGVFMKIFLSNSMLRQVMMECGLMECIFNSMKNMLKRKDLYRVDKNDKSSPNILLLETFVTFLRYIAINSIPYDNTIFYEKCKGFAWNCLLLEYTFQGFISTATSRNEMLDEKEKIENGDNITLVLNASRKLRELFSSFMKWWLESIREVFGDNYVNTSASGRTSPEDFNVIEDEEDKDNFEIIPEHPIDFTFIAFKHNIESGKNEKCVYKWRSQTTPECMEKLSERLLFALELLTKYYLFHGNNGEQGNRDYVIPAEELDSFILNFQFMYYIWILGNEYETYGITRNKTTPIKSGSGNWHKLLIMCKPKIGILILRILACTLCSVDNKLSQCRRSGNVNTTINFERRPPLIAKQIRLIQIIAKEIPDKRDYLKKLIDIDLDLQYCLNIGIHEIALSKEPFFKEHAEYEEFNKNLTKIIEILRSVNIKSPFSDLSMDAAENLVNEEIYCYKCYIGLKKKYISELRSKATLYYDRLQVHVSQTTDFAFTITRMVNEYHHDIRKLFGKFLEKILKNLYEAEQNLLDISSCLTHPEGPVQKIECWPKGWALERTENGLRERIRLCPYDYNYGENYVLDEQKKLMVKAKTKPLYNLLLKDRVGKNQSKKDGILQSFNQAAISIDYVKNIDDVRQSVTVTVVMPNLECFGELILASNCIYFFGESAKTSQKGLECDPFTLYFECSKIKEIYKRQYLLKDTALELFFTDGETLLLSFVSKKEREHALEQILSLELPNLIVNLEGQLKNITQTWRQGIITTFEYLMLLNKLAGRSYNDLMQYPVFPFILSDYTSETLNINNLSSYRILQKPIAIQDKSKEAYYVCYYNDLDAEYKRFKANTSSETLTFTGMPVKFGPYHYGSHYSNSGIITHFLVRLSPFTSVALEYQDNHFDIADRLFNSLETTWALASSRSTTDFKELIPEFFYFPEFLMNKSNLDLGIRQDGARVNNVVLPPWVPNNNARLFTLIHRQALESTIVSANLHQWIDLIFGYKQSGEAAVKAINVFHPLTYRFGTNTSKAVANLNVTTLEDDAEKDDDVVLKVALKTMIKTYGQMPAQLFLTSHLPRLSNTISLNQVPVPSPISSVSGIKWGDYVGSPNFFISEDSPYIVKGKHDIKSEGVSNEKEDKNGPRIVLYESPSTFVSPAIGVPDGVILLRQHNDTKKRFFYSKESDHEVIAAVNWKNKANVLRIRFLVGCGYSSVGINISKNYNNEEGLPWQNFWHMGYETPTCVTYSICNNRLFVGFKSGVIKILQLNFVDKRCYVTCHYNQLLGHYSPISCLSISDNYSIIVSSCQNGVVSIWDSNKNVFIRKIKFPEEDCRKVENDGVQLTLISQTSGDIAIVSNGKQNKYNKNDMSLTKIYLFTINGDLIGSIDSKFAVTSMGMTNLPEGISVNSLIIGLENGKVQMIEMWTLSIIREFSYEEHPYHSLNIDQNFERSKSDSEYRRLIKRVKSLDNTTTQIVNSEVVSVMCTNSGKRLFIAYNNGTILCWQAGGNSYKQPTIEYLDLKYDIRDSNNIDMNYMNC</sequence>
<dbReference type="InterPro" id="IPR036322">
    <property type="entry name" value="WD40_repeat_dom_sf"/>
</dbReference>
<dbReference type="Pfam" id="PF02138">
    <property type="entry name" value="Beach"/>
    <property type="match status" value="1"/>
</dbReference>
<dbReference type="PROSITE" id="PS50082">
    <property type="entry name" value="WD_REPEATS_2"/>
    <property type="match status" value="1"/>
</dbReference>
<dbReference type="InterPro" id="IPR011993">
    <property type="entry name" value="PH-like_dom_sf"/>
</dbReference>
<evidence type="ECO:0000259" key="2">
    <source>
        <dbReference type="PROSITE" id="PS50197"/>
    </source>
</evidence>
<evidence type="ECO:0000313" key="5">
    <source>
        <dbReference type="WBParaSite" id="SVE_0673800.1"/>
    </source>
</evidence>
<feature type="domain" description="BEACH" evidence="2">
    <location>
        <begin position="2599"/>
        <end position="2927"/>
    </location>
</feature>
<dbReference type="Proteomes" id="UP000035680">
    <property type="component" value="Unassembled WGS sequence"/>
</dbReference>
<name>A0A0K0FD20_STRVS</name>
<dbReference type="SMART" id="SM00320">
    <property type="entry name" value="WD40"/>
    <property type="match status" value="3"/>
</dbReference>
<organism evidence="4 5">
    <name type="scientific">Strongyloides venezuelensis</name>
    <name type="common">Threadworm</name>
    <dbReference type="NCBI Taxonomy" id="75913"/>
    <lineage>
        <taxon>Eukaryota</taxon>
        <taxon>Metazoa</taxon>
        <taxon>Ecdysozoa</taxon>
        <taxon>Nematoda</taxon>
        <taxon>Chromadorea</taxon>
        <taxon>Rhabditida</taxon>
        <taxon>Tylenchina</taxon>
        <taxon>Panagrolaimomorpha</taxon>
        <taxon>Strongyloidoidea</taxon>
        <taxon>Strongyloididae</taxon>
        <taxon>Strongyloides</taxon>
    </lineage>
</organism>
<dbReference type="InterPro" id="IPR023362">
    <property type="entry name" value="PH-BEACH_dom"/>
</dbReference>
<proteinExistence type="predicted"/>
<feature type="domain" description="BEACH-type PH" evidence="3">
    <location>
        <begin position="2490"/>
        <end position="2592"/>
    </location>
</feature>
<keyword evidence="4" id="KW-1185">Reference proteome</keyword>
<dbReference type="WBParaSite" id="SVE_0673800.1">
    <property type="protein sequence ID" value="SVE_0673800.1"/>
    <property type="gene ID" value="SVE_0673800"/>
</dbReference>
<accession>A0A0K0FD20</accession>
<feature type="repeat" description="WD" evidence="1">
    <location>
        <begin position="3131"/>
        <end position="3172"/>
    </location>
</feature>